<keyword evidence="8" id="KW-1185">Reference proteome</keyword>
<evidence type="ECO:0000256" key="4">
    <source>
        <dbReference type="ARBA" id="ARBA00022777"/>
    </source>
</evidence>
<keyword evidence="2" id="KW-0808">Transferase</keyword>
<accession>X6NLW4</accession>
<dbReference type="Gene3D" id="1.10.510.10">
    <property type="entry name" value="Transferase(Phosphotransferase) domain 1"/>
    <property type="match status" value="1"/>
</dbReference>
<evidence type="ECO:0000256" key="1">
    <source>
        <dbReference type="ARBA" id="ARBA00022527"/>
    </source>
</evidence>
<protein>
    <recommendedName>
        <fullName evidence="6">Protein kinase domain-containing protein</fullName>
    </recommendedName>
</protein>
<dbReference type="OrthoDB" id="283111at2759"/>
<organism evidence="7 8">
    <name type="scientific">Reticulomyxa filosa</name>
    <dbReference type="NCBI Taxonomy" id="46433"/>
    <lineage>
        <taxon>Eukaryota</taxon>
        <taxon>Sar</taxon>
        <taxon>Rhizaria</taxon>
        <taxon>Retaria</taxon>
        <taxon>Foraminifera</taxon>
        <taxon>Monothalamids</taxon>
        <taxon>Reticulomyxidae</taxon>
        <taxon>Reticulomyxa</taxon>
    </lineage>
</organism>
<dbReference type="AlphaFoldDB" id="X6NLW4"/>
<evidence type="ECO:0000313" key="7">
    <source>
        <dbReference type="EMBL" id="ETO26878.1"/>
    </source>
</evidence>
<evidence type="ECO:0000256" key="5">
    <source>
        <dbReference type="ARBA" id="ARBA00022840"/>
    </source>
</evidence>
<sequence>CVCDTILTISCCIHLREYFSWNNHPCFVFKLYGPSIYAVMSKNQYHPFPDWMVRDLSLQICAAIQFLHQMDIIFTDLKPENIVFVDGRTQKVTIGNVELIYEQKKKKKQKVLDLPVNIRIKVVDFGSATYEPKYDPNNKASWKFRDGYNYLIQTRHYRAPEVVLEMYWKKPVDIWSLGCVILEFLQGSMAFGTHCPIDHLNQMQAMIGPLPSKLIHAASSQKRSEFFHSDTLQLKLEEAKPSRVQAKRLQTYFDFNKLEHIDLYDMIKRMLQWFAADRITAKEIMQHRYWLTSNPIHKQQQQLLLLAQQQLNMQAAFLPATTRLAAPVAQSSSTTVVMAPTLALAAMSQMQSFPHPQPVRPQDLPLKTHANVPLSSPLNNTNLHRVEFHGYNKVGF</sequence>
<dbReference type="PROSITE" id="PS50011">
    <property type="entry name" value="PROTEIN_KINASE_DOM"/>
    <property type="match status" value="1"/>
</dbReference>
<feature type="domain" description="Protein kinase" evidence="6">
    <location>
        <begin position="1"/>
        <end position="290"/>
    </location>
</feature>
<evidence type="ECO:0000256" key="2">
    <source>
        <dbReference type="ARBA" id="ARBA00022679"/>
    </source>
</evidence>
<keyword evidence="4" id="KW-0418">Kinase</keyword>
<dbReference type="SUPFAM" id="SSF56112">
    <property type="entry name" value="Protein kinase-like (PK-like)"/>
    <property type="match status" value="1"/>
</dbReference>
<reference evidence="7 8" key="1">
    <citation type="journal article" date="2013" name="Curr. Biol.">
        <title>The Genome of the Foraminiferan Reticulomyxa filosa.</title>
        <authorList>
            <person name="Glockner G."/>
            <person name="Hulsmann N."/>
            <person name="Schleicher M."/>
            <person name="Noegel A.A."/>
            <person name="Eichinger L."/>
            <person name="Gallinger C."/>
            <person name="Pawlowski J."/>
            <person name="Sierra R."/>
            <person name="Euteneuer U."/>
            <person name="Pillet L."/>
            <person name="Moustafa A."/>
            <person name="Platzer M."/>
            <person name="Groth M."/>
            <person name="Szafranski K."/>
            <person name="Schliwa M."/>
        </authorList>
    </citation>
    <scope>NUCLEOTIDE SEQUENCE [LARGE SCALE GENOMIC DNA]</scope>
</reference>
<dbReference type="PANTHER" id="PTHR45646:SF11">
    <property type="entry name" value="SERINE_THREONINE-PROTEIN KINASE DOA"/>
    <property type="match status" value="1"/>
</dbReference>
<dbReference type="InterPro" id="IPR051175">
    <property type="entry name" value="CLK_kinases"/>
</dbReference>
<dbReference type="EMBL" id="ASPP01007593">
    <property type="protein sequence ID" value="ETO26878.1"/>
    <property type="molecule type" value="Genomic_DNA"/>
</dbReference>
<dbReference type="Gene3D" id="3.30.200.20">
    <property type="entry name" value="Phosphorylase Kinase, domain 1"/>
    <property type="match status" value="1"/>
</dbReference>
<dbReference type="PANTHER" id="PTHR45646">
    <property type="entry name" value="SERINE/THREONINE-PROTEIN KINASE DOA-RELATED"/>
    <property type="match status" value="1"/>
</dbReference>
<comment type="caution">
    <text evidence="7">The sequence shown here is derived from an EMBL/GenBank/DDBJ whole genome shotgun (WGS) entry which is preliminary data.</text>
</comment>
<gene>
    <name evidence="7" type="ORF">RFI_10261</name>
</gene>
<dbReference type="InterPro" id="IPR000719">
    <property type="entry name" value="Prot_kinase_dom"/>
</dbReference>
<dbReference type="Pfam" id="PF00069">
    <property type="entry name" value="Pkinase"/>
    <property type="match status" value="1"/>
</dbReference>
<dbReference type="OMA" id="GSHREHY"/>
<keyword evidence="5" id="KW-0067">ATP-binding</keyword>
<proteinExistence type="predicted"/>
<keyword evidence="3" id="KW-0547">Nucleotide-binding</keyword>
<evidence type="ECO:0000256" key="3">
    <source>
        <dbReference type="ARBA" id="ARBA00022741"/>
    </source>
</evidence>
<dbReference type="Proteomes" id="UP000023152">
    <property type="component" value="Unassembled WGS sequence"/>
</dbReference>
<dbReference type="SMART" id="SM00220">
    <property type="entry name" value="S_TKc"/>
    <property type="match status" value="1"/>
</dbReference>
<dbReference type="GO" id="GO:0004674">
    <property type="term" value="F:protein serine/threonine kinase activity"/>
    <property type="evidence" value="ECO:0007669"/>
    <property type="project" value="UniProtKB-KW"/>
</dbReference>
<name>X6NLW4_RETFI</name>
<evidence type="ECO:0000259" key="6">
    <source>
        <dbReference type="PROSITE" id="PS50011"/>
    </source>
</evidence>
<evidence type="ECO:0000313" key="8">
    <source>
        <dbReference type="Proteomes" id="UP000023152"/>
    </source>
</evidence>
<feature type="non-terminal residue" evidence="7">
    <location>
        <position position="1"/>
    </location>
</feature>
<dbReference type="InterPro" id="IPR011009">
    <property type="entry name" value="Kinase-like_dom_sf"/>
</dbReference>
<dbReference type="GO" id="GO:0005524">
    <property type="term" value="F:ATP binding"/>
    <property type="evidence" value="ECO:0007669"/>
    <property type="project" value="UniProtKB-KW"/>
</dbReference>
<dbReference type="GO" id="GO:0005634">
    <property type="term" value="C:nucleus"/>
    <property type="evidence" value="ECO:0007669"/>
    <property type="project" value="TreeGrafter"/>
</dbReference>
<keyword evidence="1" id="KW-0723">Serine/threonine-protein kinase</keyword>